<sequence>MTSPLKRSLAVLGVIALSAAGIALTGLPAQALPSSATIAAPDCAVPAAATVSISVSNAADDATDLTYKIVQDYGTVLFDNVTLAPGESDDYVIPVTEDVSTPLQVIDVTGGVIAGAVQTANCTPNFSPTATATIGEASCVLPSGGIVPPSPGFLWTFDNSSGVGAADYEFVKNDTVVESGTLAAGETRSYAASLTPNESGTSAIRSVDAAGDPVVVATGSFDLDCEPGPAPTGAVTDASCEIPTGGVLVPTIPGVEYTFDNSLGTSDAAYAFLDGDTVVESGTVAEGETRVRSWSLTEDLETVVSVTAEDTSGEPVVLDSKTVTLDCVANTPTIVAPATDAVVTTPTTTISGTGDAGETITIVITPANDDATPVEQADAFAAAAVAVPATLTTTVQADGTFSLPVELADGAYLVSASATRAASASGVVPESTSPFSTPTAFSVAIAAQPGTTPGTGGGTTVSPAGSNAGGGNGTLANTGVEAAPFAALAAMLLLLGGAVTVLMRRRAA</sequence>
<keyword evidence="1" id="KW-0472">Membrane</keyword>
<keyword evidence="4" id="KW-1185">Reference proteome</keyword>
<dbReference type="EMBL" id="RKHL01000001">
    <property type="protein sequence ID" value="ROR82724.1"/>
    <property type="molecule type" value="Genomic_DNA"/>
</dbReference>
<name>A0A3N2C614_9MICO</name>
<evidence type="ECO:0000256" key="2">
    <source>
        <dbReference type="SAM" id="SignalP"/>
    </source>
</evidence>
<evidence type="ECO:0000313" key="4">
    <source>
        <dbReference type="Proteomes" id="UP000266915"/>
    </source>
</evidence>
<keyword evidence="1" id="KW-1133">Transmembrane helix</keyword>
<feature type="transmembrane region" description="Helical" evidence="1">
    <location>
        <begin position="482"/>
        <end position="503"/>
    </location>
</feature>
<organism evidence="3 4">
    <name type="scientific">Plantibacter flavus</name>
    <dbReference type="NCBI Taxonomy" id="150123"/>
    <lineage>
        <taxon>Bacteria</taxon>
        <taxon>Bacillati</taxon>
        <taxon>Actinomycetota</taxon>
        <taxon>Actinomycetes</taxon>
        <taxon>Micrococcales</taxon>
        <taxon>Microbacteriaceae</taxon>
        <taxon>Plantibacter</taxon>
    </lineage>
</organism>
<dbReference type="RefSeq" id="WP_085512554.1">
    <property type="nucleotide sequence ID" value="NZ_FXAP01000004.1"/>
</dbReference>
<accession>A0A3N2C614</accession>
<feature type="signal peptide" evidence="2">
    <location>
        <begin position="1"/>
        <end position="31"/>
    </location>
</feature>
<gene>
    <name evidence="3" type="ORF">EDD42_2818</name>
</gene>
<reference evidence="3 4" key="1">
    <citation type="submission" date="2018-11" db="EMBL/GenBank/DDBJ databases">
        <title>Sequencing the genomes of 1000 actinobacteria strains.</title>
        <authorList>
            <person name="Klenk H.-P."/>
        </authorList>
    </citation>
    <scope>NUCLEOTIDE SEQUENCE [LARGE SCALE GENOMIC DNA]</scope>
    <source>
        <strain evidence="3 4">DSM 14012</strain>
    </source>
</reference>
<proteinExistence type="predicted"/>
<dbReference type="NCBIfam" id="TIGR01167">
    <property type="entry name" value="LPXTG_anchor"/>
    <property type="match status" value="1"/>
</dbReference>
<feature type="chain" id="PRO_5018589109" evidence="2">
    <location>
        <begin position="32"/>
        <end position="508"/>
    </location>
</feature>
<protein>
    <submittedName>
        <fullName evidence="3">LPXTG-motif cell wall-anchored protein</fullName>
    </submittedName>
</protein>
<evidence type="ECO:0000256" key="1">
    <source>
        <dbReference type="SAM" id="Phobius"/>
    </source>
</evidence>
<keyword evidence="1" id="KW-0812">Transmembrane</keyword>
<dbReference type="AlphaFoldDB" id="A0A3N2C614"/>
<dbReference type="Proteomes" id="UP000266915">
    <property type="component" value="Unassembled WGS sequence"/>
</dbReference>
<evidence type="ECO:0000313" key="3">
    <source>
        <dbReference type="EMBL" id="ROR82724.1"/>
    </source>
</evidence>
<comment type="caution">
    <text evidence="3">The sequence shown here is derived from an EMBL/GenBank/DDBJ whole genome shotgun (WGS) entry which is preliminary data.</text>
</comment>
<keyword evidence="2" id="KW-0732">Signal</keyword>